<evidence type="ECO:0000313" key="9">
    <source>
        <dbReference type="Proteomes" id="UP000198889"/>
    </source>
</evidence>
<dbReference type="EMBL" id="FMTP01000009">
    <property type="protein sequence ID" value="SCW94615.1"/>
    <property type="molecule type" value="Genomic_DNA"/>
</dbReference>
<name>A0A1G4UNT0_9HYPH</name>
<dbReference type="RefSeq" id="WP_091443651.1">
    <property type="nucleotide sequence ID" value="NZ_FMTP01000009.1"/>
</dbReference>
<dbReference type="GO" id="GO:0005198">
    <property type="term" value="F:structural molecule activity"/>
    <property type="evidence" value="ECO:0007669"/>
    <property type="project" value="InterPro"/>
</dbReference>
<evidence type="ECO:0000256" key="5">
    <source>
        <dbReference type="ARBA" id="ARBA00022525"/>
    </source>
</evidence>
<evidence type="ECO:0000256" key="6">
    <source>
        <dbReference type="ARBA" id="ARBA00023143"/>
    </source>
</evidence>
<dbReference type="InterPro" id="IPR053927">
    <property type="entry name" value="FlgK_helical"/>
</dbReference>
<keyword evidence="6" id="KW-0975">Bacterial flagellum</keyword>
<dbReference type="InterPro" id="IPR002371">
    <property type="entry name" value="FlgK"/>
</dbReference>
<keyword evidence="5" id="KW-0964">Secreted</keyword>
<proteinExistence type="inferred from homology"/>
<sequence length="484" mass="49003">MSLSLALNTARTSLSATSTQIETTARNIGNAGQPGASRKIAVTTTEASGGAYVVAVSRASDSALYTRMLGATSNAADRQAVLDGLNRLRTGMGDAAGDSTPAARIGALGDALAQFANAPDDPAFGARTVTVAQDLATALNAAAATVRTVRTDADSGLARSVVRVNDLLTQFAAENDAVVKGTGAGRDVSDALDRRDTLLAGIAEEMGVTAVSRANNDLVLYTDGGATLFETVPRAVTFKTTPVLAAGMSGQAVMVDGVSVTGADAAMPLRSGRIAGLAELRDRTAVTLETQLDSMALGLVQSFAESDQSGSGAPDAPGLFTDGTATLPAQATGLAARLAVNAAVDPARGGNPSLLRDGGINGAAYVANAGGQASFGDQLQATATALADVRDFDPASGIPARSTLGDFAAASTGWLEGQRQVAAGAAESEYALLSHASKALSNATGINMDEEYARQLDLERSYQASSKLIAVINGLYDALFQAVR</sequence>
<evidence type="ECO:0000256" key="1">
    <source>
        <dbReference type="ARBA" id="ARBA00004365"/>
    </source>
</evidence>
<keyword evidence="9" id="KW-1185">Reference proteome</keyword>
<comment type="subcellular location">
    <subcellularLocation>
        <location evidence="1">Bacterial flagellum</location>
    </subcellularLocation>
    <subcellularLocation>
        <location evidence="2">Secreted</location>
    </subcellularLocation>
</comment>
<dbReference type="AlphaFoldDB" id="A0A1G4UNT0"/>
<dbReference type="GO" id="GO:0005576">
    <property type="term" value="C:extracellular region"/>
    <property type="evidence" value="ECO:0007669"/>
    <property type="project" value="UniProtKB-SubCell"/>
</dbReference>
<evidence type="ECO:0000256" key="3">
    <source>
        <dbReference type="ARBA" id="ARBA00009677"/>
    </source>
</evidence>
<evidence type="ECO:0000256" key="4">
    <source>
        <dbReference type="ARBA" id="ARBA00016244"/>
    </source>
</evidence>
<dbReference type="GO" id="GO:0009424">
    <property type="term" value="C:bacterial-type flagellum hook"/>
    <property type="evidence" value="ECO:0007669"/>
    <property type="project" value="InterPro"/>
</dbReference>
<dbReference type="NCBIfam" id="TIGR02492">
    <property type="entry name" value="flgK_ends"/>
    <property type="match status" value="1"/>
</dbReference>
<feature type="domain" description="Flagellar hook-associated protein FlgK helical" evidence="7">
    <location>
        <begin position="102"/>
        <end position="317"/>
    </location>
</feature>
<reference evidence="9" key="1">
    <citation type="submission" date="2016-10" db="EMBL/GenBank/DDBJ databases">
        <authorList>
            <person name="Varghese N."/>
            <person name="Submissions S."/>
        </authorList>
    </citation>
    <scope>NUCLEOTIDE SEQUENCE [LARGE SCALE GENOMIC DNA]</scope>
    <source>
        <strain evidence="9">CGMCC 1.1761</strain>
    </source>
</reference>
<protein>
    <recommendedName>
        <fullName evidence="4">Flagellar hook-associated protein 1</fullName>
    </recommendedName>
</protein>
<dbReference type="Pfam" id="PF22638">
    <property type="entry name" value="FlgK_D1"/>
    <property type="match status" value="1"/>
</dbReference>
<dbReference type="STRING" id="177413.SAMN05660859_4115"/>
<keyword evidence="8" id="KW-0282">Flagellum</keyword>
<dbReference type="PANTHER" id="PTHR30033:SF1">
    <property type="entry name" value="FLAGELLAR HOOK-ASSOCIATED PROTEIN 1"/>
    <property type="match status" value="1"/>
</dbReference>
<keyword evidence="8" id="KW-0966">Cell projection</keyword>
<dbReference type="Proteomes" id="UP000198889">
    <property type="component" value="Unassembled WGS sequence"/>
</dbReference>
<organism evidence="8 9">
    <name type="scientific">Ancylobacter rudongensis</name>
    <dbReference type="NCBI Taxonomy" id="177413"/>
    <lineage>
        <taxon>Bacteria</taxon>
        <taxon>Pseudomonadati</taxon>
        <taxon>Pseudomonadota</taxon>
        <taxon>Alphaproteobacteria</taxon>
        <taxon>Hyphomicrobiales</taxon>
        <taxon>Xanthobacteraceae</taxon>
        <taxon>Ancylobacter</taxon>
    </lineage>
</organism>
<dbReference type="PANTHER" id="PTHR30033">
    <property type="entry name" value="FLAGELLAR HOOK-ASSOCIATED PROTEIN 1"/>
    <property type="match status" value="1"/>
</dbReference>
<evidence type="ECO:0000259" key="7">
    <source>
        <dbReference type="Pfam" id="PF22638"/>
    </source>
</evidence>
<keyword evidence="8" id="KW-0969">Cilium</keyword>
<evidence type="ECO:0000313" key="8">
    <source>
        <dbReference type="EMBL" id="SCW94615.1"/>
    </source>
</evidence>
<dbReference type="GO" id="GO:0044780">
    <property type="term" value="P:bacterial-type flagellum assembly"/>
    <property type="evidence" value="ECO:0007669"/>
    <property type="project" value="InterPro"/>
</dbReference>
<comment type="similarity">
    <text evidence="3">Belongs to the flagella basal body rod proteins family.</text>
</comment>
<accession>A0A1G4UNT0</accession>
<evidence type="ECO:0000256" key="2">
    <source>
        <dbReference type="ARBA" id="ARBA00004613"/>
    </source>
</evidence>
<dbReference type="SUPFAM" id="SSF64518">
    <property type="entry name" value="Phase 1 flagellin"/>
    <property type="match status" value="1"/>
</dbReference>
<gene>
    <name evidence="8" type="ORF">SAMN05660859_4115</name>
</gene>